<feature type="transmembrane region" description="Helical" evidence="8">
    <location>
        <begin position="203"/>
        <end position="230"/>
    </location>
</feature>
<feature type="transmembrane region" description="Helical" evidence="8">
    <location>
        <begin position="171"/>
        <end position="191"/>
    </location>
</feature>
<dbReference type="InterPro" id="IPR057433">
    <property type="entry name" value="LMF1/2_C"/>
</dbReference>
<dbReference type="InterPro" id="IPR009613">
    <property type="entry name" value="LMF"/>
</dbReference>
<evidence type="ECO:0000313" key="12">
    <source>
        <dbReference type="Proteomes" id="UP000677054"/>
    </source>
</evidence>
<comment type="similarity">
    <text evidence="2 8">Belongs to the lipase maturation factor family.</text>
</comment>
<protein>
    <recommendedName>
        <fullName evidence="8">Lipase maturation factor</fullName>
    </recommendedName>
</protein>
<dbReference type="PANTHER" id="PTHR14463:SF5">
    <property type="entry name" value="LIPASE MATURATION FACTOR 2"/>
    <property type="match status" value="1"/>
</dbReference>
<evidence type="ECO:0000256" key="4">
    <source>
        <dbReference type="ARBA" id="ARBA00022824"/>
    </source>
</evidence>
<dbReference type="Pfam" id="PF06762">
    <property type="entry name" value="LMF1"/>
    <property type="match status" value="1"/>
</dbReference>
<feature type="domain" description="Lipase maturation factor 1/2 N-terminal" evidence="9">
    <location>
        <begin position="76"/>
        <end position="235"/>
    </location>
</feature>
<evidence type="ECO:0000256" key="6">
    <source>
        <dbReference type="ARBA" id="ARBA00023136"/>
    </source>
</evidence>
<feature type="transmembrane region" description="Helical" evidence="8">
    <location>
        <begin position="46"/>
        <end position="67"/>
    </location>
</feature>
<name>A0A7R9A1A9_9CRUS</name>
<feature type="transmembrane region" description="Helical" evidence="8">
    <location>
        <begin position="344"/>
        <end position="365"/>
    </location>
</feature>
<dbReference type="OrthoDB" id="434126at2759"/>
<evidence type="ECO:0000256" key="8">
    <source>
        <dbReference type="RuleBase" id="RU361229"/>
    </source>
</evidence>
<evidence type="ECO:0000259" key="10">
    <source>
        <dbReference type="Pfam" id="PF25179"/>
    </source>
</evidence>
<feature type="transmembrane region" description="Helical" evidence="8">
    <location>
        <begin position="110"/>
        <end position="129"/>
    </location>
</feature>
<dbReference type="AlphaFoldDB" id="A0A7R9A1A9"/>
<evidence type="ECO:0000259" key="9">
    <source>
        <dbReference type="Pfam" id="PF06762"/>
    </source>
</evidence>
<comment type="function">
    <text evidence="8">Involved in the maturation of specific proteins in the endoplasmic reticulum.</text>
</comment>
<evidence type="ECO:0000256" key="5">
    <source>
        <dbReference type="ARBA" id="ARBA00022989"/>
    </source>
</evidence>
<dbReference type="InterPro" id="IPR057434">
    <property type="entry name" value="LMF1/2_N"/>
</dbReference>
<feature type="domain" description="Lipase maturation factor 1/2 C-terminal" evidence="10">
    <location>
        <begin position="390"/>
        <end position="528"/>
    </location>
</feature>
<dbReference type="EMBL" id="LR900055">
    <property type="protein sequence ID" value="CAD7243987.1"/>
    <property type="molecule type" value="Genomic_DNA"/>
</dbReference>
<evidence type="ECO:0000256" key="1">
    <source>
        <dbReference type="ARBA" id="ARBA00004477"/>
    </source>
</evidence>
<feature type="transmembrane region" description="Helical" evidence="8">
    <location>
        <begin position="302"/>
        <end position="323"/>
    </location>
</feature>
<dbReference type="Proteomes" id="UP000677054">
    <property type="component" value="Unassembled WGS sequence"/>
</dbReference>
<evidence type="ECO:0000256" key="3">
    <source>
        <dbReference type="ARBA" id="ARBA00022692"/>
    </source>
</evidence>
<organism evidence="11">
    <name type="scientific">Darwinula stevensoni</name>
    <dbReference type="NCBI Taxonomy" id="69355"/>
    <lineage>
        <taxon>Eukaryota</taxon>
        <taxon>Metazoa</taxon>
        <taxon>Ecdysozoa</taxon>
        <taxon>Arthropoda</taxon>
        <taxon>Crustacea</taxon>
        <taxon>Oligostraca</taxon>
        <taxon>Ostracoda</taxon>
        <taxon>Podocopa</taxon>
        <taxon>Podocopida</taxon>
        <taxon>Darwinulocopina</taxon>
        <taxon>Darwinuloidea</taxon>
        <taxon>Darwinulidae</taxon>
        <taxon>Darwinula</taxon>
    </lineage>
</organism>
<accession>A0A7R9A1A9</accession>
<dbReference type="PANTHER" id="PTHR14463">
    <property type="entry name" value="LIPASE MATURATION FACTOR"/>
    <property type="match status" value="1"/>
</dbReference>
<feature type="transmembrane region" description="Helical" evidence="8">
    <location>
        <begin position="79"/>
        <end position="98"/>
    </location>
</feature>
<keyword evidence="5 8" id="KW-1133">Transmembrane helix</keyword>
<evidence type="ECO:0000256" key="7">
    <source>
        <dbReference type="ARBA" id="ARBA00023180"/>
    </source>
</evidence>
<keyword evidence="12" id="KW-1185">Reference proteome</keyword>
<keyword evidence="3 8" id="KW-0812">Transmembrane</keyword>
<keyword evidence="6 8" id="KW-0472">Membrane</keyword>
<keyword evidence="4 8" id="KW-0256">Endoplasmic reticulum</keyword>
<feature type="transmembrane region" description="Helical" evidence="8">
    <location>
        <begin position="251"/>
        <end position="282"/>
    </location>
</feature>
<sequence length="603" mass="69704">MGTMGEITYTKVSFTRFMGLIYLMAFSSLYFQVPASEDCPLRGGNLISPSLCIAPLFFLLWLLYLSVYKVGQVFLHFQWDILLLEVGLLTAIVAAWTPRGVFRSNPWDRVNMWLVRWLLFRLMFAAGVVKLQSGCPTWWGLTALNYHYESQCIPTPLAWYAHQLPDWMQKLSVVGTFLIEIPIPLLFFAPVRSLRIFAFYSQVLLQVAIILTGNYNFFNVLTLVLCLSLVDDEWLLRIKAKGPSEAFLWRMAKLIMILVCIGGLVYIAVVFFSVSFVNGIIFTKITFTEEEFGSLIEQSFPLLLIVGGIHLAWTILHALKIAWLPSRNKGFRRILRKAYHATWCLVYCLIAIFLFGISCVPFSVLHRPTQLNLPKPFQDWYLMTQPWDVSHSYGLFRTMTGVGGRPEITIEGSDSETGPWREIHFKYKPGDLMAMPPFVAPHQPRLDWQMWFAALSSYQSNPWFVVFVHRLLEGEPSVLKLLDEKKYPFKHSPPKFIRATSWLYHYTSWKQKLQPQWWKRDTKSEYFPPIKAGDKTLVKLLKQEGLSGDPDPRSAKTNPLIPRYLALIRLYLESFEPHLFVWILVLTGLLLNATNKTFIGKRR</sequence>
<feature type="transmembrane region" description="Helical" evidence="8">
    <location>
        <begin position="12"/>
        <end position="31"/>
    </location>
</feature>
<feature type="transmembrane region" description="Helical" evidence="8">
    <location>
        <begin position="579"/>
        <end position="599"/>
    </location>
</feature>
<reference evidence="11" key="1">
    <citation type="submission" date="2020-11" db="EMBL/GenBank/DDBJ databases">
        <authorList>
            <person name="Tran Van P."/>
        </authorList>
    </citation>
    <scope>NUCLEOTIDE SEQUENCE</scope>
</reference>
<dbReference type="Pfam" id="PF25179">
    <property type="entry name" value="LMF1_C"/>
    <property type="match status" value="1"/>
</dbReference>
<comment type="subcellular location">
    <subcellularLocation>
        <location evidence="1 8">Endoplasmic reticulum membrane</location>
        <topology evidence="1 8">Multi-pass membrane protein</topology>
    </subcellularLocation>
</comment>
<gene>
    <name evidence="11" type="ORF">DSTB1V02_LOCUS3892</name>
</gene>
<keyword evidence="7" id="KW-0325">Glycoprotein</keyword>
<dbReference type="GO" id="GO:0051604">
    <property type="term" value="P:protein maturation"/>
    <property type="evidence" value="ECO:0007669"/>
    <property type="project" value="InterPro"/>
</dbReference>
<evidence type="ECO:0000256" key="2">
    <source>
        <dbReference type="ARBA" id="ARBA00005512"/>
    </source>
</evidence>
<proteinExistence type="inferred from homology"/>
<dbReference type="GO" id="GO:0005789">
    <property type="term" value="C:endoplasmic reticulum membrane"/>
    <property type="evidence" value="ECO:0007669"/>
    <property type="project" value="UniProtKB-SubCell"/>
</dbReference>
<dbReference type="EMBL" id="CAJPEV010000538">
    <property type="protein sequence ID" value="CAG0886263.1"/>
    <property type="molecule type" value="Genomic_DNA"/>
</dbReference>
<evidence type="ECO:0000313" key="11">
    <source>
        <dbReference type="EMBL" id="CAD7243987.1"/>
    </source>
</evidence>